<dbReference type="eggNOG" id="COG3502">
    <property type="taxonomic scope" value="Bacteria"/>
</dbReference>
<dbReference type="PATRIC" id="fig|1121939.11.peg.3012"/>
<dbReference type="RefSeq" id="WP_016417530.1">
    <property type="nucleotide sequence ID" value="NZ_AUAB01000011.1"/>
</dbReference>
<organism evidence="1 2">
    <name type="scientific">Litchfieldella anticariensis (strain DSM 16096 / CECT 5854 / CIP 108499 / LMG 22089 / FP35)</name>
    <name type="common">Halomonas anticariensis</name>
    <dbReference type="NCBI Taxonomy" id="1121939"/>
    <lineage>
        <taxon>Bacteria</taxon>
        <taxon>Pseudomonadati</taxon>
        <taxon>Pseudomonadota</taxon>
        <taxon>Gammaproteobacteria</taxon>
        <taxon>Oceanospirillales</taxon>
        <taxon>Halomonadaceae</taxon>
        <taxon>Litchfieldella</taxon>
    </lineage>
</organism>
<comment type="caution">
    <text evidence="1">The sequence shown here is derived from an EMBL/GenBank/DDBJ whole genome shotgun (WGS) entry which is preliminary data.</text>
</comment>
<evidence type="ECO:0000313" key="2">
    <source>
        <dbReference type="Proteomes" id="UP000014463"/>
    </source>
</evidence>
<reference evidence="1 2" key="1">
    <citation type="journal article" date="2013" name="Genome Announc.">
        <title>Draft genome sequence of the moderately halophilic gammaproteobacterium Halomonas anticariensis FP35.</title>
        <authorList>
            <person name="Tahrioui A."/>
            <person name="Quesada E."/>
            <person name="Llamas I."/>
        </authorList>
    </citation>
    <scope>NUCLEOTIDE SEQUENCE [LARGE SCALE GENOMIC DNA]</scope>
    <source>
        <strain evidence="2">DSM 16096 / CECT 5854 / LMG 22089 / FP35</strain>
    </source>
</reference>
<dbReference type="Gene3D" id="3.20.170.20">
    <property type="entry name" value="Protein of unknown function DUF952"/>
    <property type="match status" value="1"/>
</dbReference>
<protein>
    <recommendedName>
        <fullName evidence="3">DUF952 domain-containing protein</fullName>
    </recommendedName>
</protein>
<keyword evidence="2" id="KW-1185">Reference proteome</keyword>
<dbReference type="OrthoDB" id="6169442at2"/>
<gene>
    <name evidence="1" type="ORF">L861_16880</name>
</gene>
<dbReference type="Proteomes" id="UP000014463">
    <property type="component" value="Unassembled WGS sequence"/>
</dbReference>
<dbReference type="AlphaFoldDB" id="S2LA11"/>
<sequence length="126" mass="14651">MRNLYRIVKADTWKEAKEIGHIPRCGNDERRNRIHLNVHEAVEYVAAKYYVPDEQPLAIEFDTSSFLENIEWLEPTDELPWKQPLVDIPNLPIHAVVAIHQLDPGLVDGKNTYKLRKVTQDTARHS</sequence>
<name>S2LA11_LITA3</name>
<dbReference type="SUPFAM" id="SSF56399">
    <property type="entry name" value="ADP-ribosylation"/>
    <property type="match status" value="1"/>
</dbReference>
<dbReference type="STRING" id="1121939.L861_16880"/>
<evidence type="ECO:0008006" key="3">
    <source>
        <dbReference type="Google" id="ProtNLM"/>
    </source>
</evidence>
<dbReference type="EMBL" id="ASTJ01000034">
    <property type="protein sequence ID" value="EPC01546.1"/>
    <property type="molecule type" value="Genomic_DNA"/>
</dbReference>
<proteinExistence type="predicted"/>
<evidence type="ECO:0000313" key="1">
    <source>
        <dbReference type="EMBL" id="EPC01546.1"/>
    </source>
</evidence>
<accession>S2LA11</accession>